<evidence type="ECO:0000313" key="2">
    <source>
        <dbReference type="Proteomes" id="UP001156666"/>
    </source>
</evidence>
<comment type="caution">
    <text evidence="1">The sequence shown here is derived from an EMBL/GenBank/DDBJ whole genome shotgun (WGS) entry which is preliminary data.</text>
</comment>
<dbReference type="AlphaFoldDB" id="A0AA37WHK5"/>
<sequence length="200" mass="23612">MKYLIITCIIGSHTFVIEVTQDYIYHHSPDPLIGNAYFINRSNDTLYNVNKGKVISKEYRPNEKQGGEWGSGVENIVDYEMYLDSDLGNCFVFNIEKTISNDNDHNLLKNSNKSQISKYYISIENDFIRRYFFTNGKLEYRILSWNNYGFSDYFPFLIRIKRNEAYEDPFKILQVTFEEKEIDANSQSSKILDMISNYKK</sequence>
<evidence type="ECO:0000313" key="1">
    <source>
        <dbReference type="EMBL" id="GLR19484.1"/>
    </source>
</evidence>
<accession>A0AA37WHK5</accession>
<reference evidence="1" key="2">
    <citation type="submission" date="2023-01" db="EMBL/GenBank/DDBJ databases">
        <title>Draft genome sequence of Portibacter lacus strain NBRC 108769.</title>
        <authorList>
            <person name="Sun Q."/>
            <person name="Mori K."/>
        </authorList>
    </citation>
    <scope>NUCLEOTIDE SEQUENCE</scope>
    <source>
        <strain evidence="1">NBRC 108769</strain>
    </source>
</reference>
<name>A0AA37WHK5_9BACT</name>
<dbReference type="RefSeq" id="WP_235291819.1">
    <property type="nucleotide sequence ID" value="NZ_BSOH01000027.1"/>
</dbReference>
<organism evidence="1 2">
    <name type="scientific">Portibacter lacus</name>
    <dbReference type="NCBI Taxonomy" id="1099794"/>
    <lineage>
        <taxon>Bacteria</taxon>
        <taxon>Pseudomonadati</taxon>
        <taxon>Bacteroidota</taxon>
        <taxon>Saprospiria</taxon>
        <taxon>Saprospirales</taxon>
        <taxon>Haliscomenobacteraceae</taxon>
        <taxon>Portibacter</taxon>
    </lineage>
</organism>
<protein>
    <submittedName>
        <fullName evidence="1">Uncharacterized protein</fullName>
    </submittedName>
</protein>
<dbReference type="EMBL" id="BSOH01000027">
    <property type="protein sequence ID" value="GLR19484.1"/>
    <property type="molecule type" value="Genomic_DNA"/>
</dbReference>
<keyword evidence="2" id="KW-1185">Reference proteome</keyword>
<proteinExistence type="predicted"/>
<dbReference type="Proteomes" id="UP001156666">
    <property type="component" value="Unassembled WGS sequence"/>
</dbReference>
<reference evidence="1" key="1">
    <citation type="journal article" date="2014" name="Int. J. Syst. Evol. Microbiol.">
        <title>Complete genome sequence of Corynebacterium casei LMG S-19264T (=DSM 44701T), isolated from a smear-ripened cheese.</title>
        <authorList>
            <consortium name="US DOE Joint Genome Institute (JGI-PGF)"/>
            <person name="Walter F."/>
            <person name="Albersmeier A."/>
            <person name="Kalinowski J."/>
            <person name="Ruckert C."/>
        </authorList>
    </citation>
    <scope>NUCLEOTIDE SEQUENCE</scope>
    <source>
        <strain evidence="1">NBRC 108769</strain>
    </source>
</reference>
<gene>
    <name evidence="1" type="ORF">GCM10007940_41000</name>
</gene>